<keyword evidence="1" id="KW-1133">Transmembrane helix</keyword>
<name>A0ABW6HRF2_9FLAO</name>
<feature type="transmembrane region" description="Helical" evidence="1">
    <location>
        <begin position="50"/>
        <end position="68"/>
    </location>
</feature>
<organism evidence="2 3">
    <name type="scientific">Flavobacterium xylosi</name>
    <dbReference type="NCBI Taxonomy" id="3230415"/>
    <lineage>
        <taxon>Bacteria</taxon>
        <taxon>Pseudomonadati</taxon>
        <taxon>Bacteroidota</taxon>
        <taxon>Flavobacteriia</taxon>
        <taxon>Flavobacteriales</taxon>
        <taxon>Flavobacteriaceae</taxon>
        <taxon>Flavobacterium</taxon>
    </lineage>
</organism>
<evidence type="ECO:0000313" key="2">
    <source>
        <dbReference type="EMBL" id="MFE3866587.1"/>
    </source>
</evidence>
<keyword evidence="1" id="KW-0472">Membrane</keyword>
<dbReference type="Proteomes" id="UP001600109">
    <property type="component" value="Unassembled WGS sequence"/>
</dbReference>
<evidence type="ECO:0000256" key="1">
    <source>
        <dbReference type="SAM" id="Phobius"/>
    </source>
</evidence>
<proteinExistence type="predicted"/>
<dbReference type="EMBL" id="JBHZPZ010000001">
    <property type="protein sequence ID" value="MFE3866587.1"/>
    <property type="molecule type" value="Genomic_DNA"/>
</dbReference>
<comment type="caution">
    <text evidence="2">The sequence shown here is derived from an EMBL/GenBank/DDBJ whole genome shotgun (WGS) entry which is preliminary data.</text>
</comment>
<reference evidence="2 3" key="1">
    <citation type="submission" date="2024-06" db="EMBL/GenBank/DDBJ databases">
        <title>Flavobacterium spp. isolated from glacier.</title>
        <authorList>
            <person name="Han D."/>
        </authorList>
    </citation>
    <scope>NUCLEOTIDE SEQUENCE [LARGE SCALE GENOMIC DNA]</scope>
    <source>
        <strain evidence="2 3">LS2P90</strain>
    </source>
</reference>
<sequence>MKAFKLENEYRIESGFKTPDHYFDHLSAKVLEQLPENEPKVISIFHRRKTVILMIAALLILALMIPIYTTVSTNSKELDETTLENYLAYQSNLNQYDLISELETEDITKMQPVYSPEDKVIEDILTTNSDVEQLLFE</sequence>
<keyword evidence="3" id="KW-1185">Reference proteome</keyword>
<protein>
    <submittedName>
        <fullName evidence="2">Uncharacterized protein</fullName>
    </submittedName>
</protein>
<gene>
    <name evidence="2" type="ORF">ACFX5E_00700</name>
</gene>
<accession>A0ABW6HRF2</accession>
<dbReference type="RefSeq" id="WP_379853242.1">
    <property type="nucleotide sequence ID" value="NZ_JBHZPZ010000001.1"/>
</dbReference>
<evidence type="ECO:0000313" key="3">
    <source>
        <dbReference type="Proteomes" id="UP001600109"/>
    </source>
</evidence>
<keyword evidence="1" id="KW-0812">Transmembrane</keyword>